<protein>
    <recommendedName>
        <fullName evidence="5">Luciferase-like domain-containing protein</fullName>
    </recommendedName>
</protein>
<proteinExistence type="predicted"/>
<keyword evidence="7" id="KW-1185">Reference proteome</keyword>
<keyword evidence="4" id="KW-0503">Monooxygenase</keyword>
<evidence type="ECO:0000256" key="2">
    <source>
        <dbReference type="ARBA" id="ARBA00022643"/>
    </source>
</evidence>
<keyword evidence="2" id="KW-0288">FMN</keyword>
<dbReference type="InterPro" id="IPR036661">
    <property type="entry name" value="Luciferase-like_sf"/>
</dbReference>
<dbReference type="AlphaFoldDB" id="A0A916X4C3"/>
<dbReference type="EMBL" id="BMHK01000001">
    <property type="protein sequence ID" value="GGB87402.1"/>
    <property type="molecule type" value="Genomic_DNA"/>
</dbReference>
<feature type="domain" description="Luciferase-like" evidence="5">
    <location>
        <begin position="8"/>
        <end position="255"/>
    </location>
</feature>
<evidence type="ECO:0000259" key="5">
    <source>
        <dbReference type="Pfam" id="PF00296"/>
    </source>
</evidence>
<dbReference type="Gene3D" id="3.20.20.30">
    <property type="entry name" value="Luciferase-like domain"/>
    <property type="match status" value="1"/>
</dbReference>
<dbReference type="Proteomes" id="UP000608154">
    <property type="component" value="Unassembled WGS sequence"/>
</dbReference>
<accession>A0A916X4C3</accession>
<reference evidence="6" key="2">
    <citation type="submission" date="2020-09" db="EMBL/GenBank/DDBJ databases">
        <authorList>
            <person name="Sun Q."/>
            <person name="Zhou Y."/>
        </authorList>
    </citation>
    <scope>NUCLEOTIDE SEQUENCE</scope>
    <source>
        <strain evidence="6">CGMCC 1.15095</strain>
    </source>
</reference>
<keyword evidence="1" id="KW-0285">Flavoprotein</keyword>
<dbReference type="InterPro" id="IPR011251">
    <property type="entry name" value="Luciferase-like_dom"/>
</dbReference>
<gene>
    <name evidence="6" type="ORF">GCM10011494_02190</name>
</gene>
<evidence type="ECO:0000256" key="4">
    <source>
        <dbReference type="ARBA" id="ARBA00023033"/>
    </source>
</evidence>
<keyword evidence="3" id="KW-0560">Oxidoreductase</keyword>
<evidence type="ECO:0000256" key="3">
    <source>
        <dbReference type="ARBA" id="ARBA00023002"/>
    </source>
</evidence>
<reference evidence="6" key="1">
    <citation type="journal article" date="2014" name="Int. J. Syst. Evol. Microbiol.">
        <title>Complete genome sequence of Corynebacterium casei LMG S-19264T (=DSM 44701T), isolated from a smear-ripened cheese.</title>
        <authorList>
            <consortium name="US DOE Joint Genome Institute (JGI-PGF)"/>
            <person name="Walter F."/>
            <person name="Albersmeier A."/>
            <person name="Kalinowski J."/>
            <person name="Ruckert C."/>
        </authorList>
    </citation>
    <scope>NUCLEOTIDE SEQUENCE</scope>
    <source>
        <strain evidence="6">CGMCC 1.15095</strain>
    </source>
</reference>
<comment type="caution">
    <text evidence="6">The sequence shown here is derived from an EMBL/GenBank/DDBJ whole genome shotgun (WGS) entry which is preliminary data.</text>
</comment>
<dbReference type="PANTHER" id="PTHR42847">
    <property type="entry name" value="ALKANESULFONATE MONOOXYGENASE"/>
    <property type="match status" value="1"/>
</dbReference>
<dbReference type="NCBIfam" id="TIGR03619">
    <property type="entry name" value="F420_Rv2161c"/>
    <property type="match status" value="1"/>
</dbReference>
<dbReference type="InterPro" id="IPR050172">
    <property type="entry name" value="SsuD_RutA_monooxygenase"/>
</dbReference>
<dbReference type="GO" id="GO:0046306">
    <property type="term" value="P:alkanesulfonate catabolic process"/>
    <property type="evidence" value="ECO:0007669"/>
    <property type="project" value="TreeGrafter"/>
</dbReference>
<dbReference type="RefSeq" id="WP_188767341.1">
    <property type="nucleotide sequence ID" value="NZ_BMHK01000001.1"/>
</dbReference>
<evidence type="ECO:0000256" key="1">
    <source>
        <dbReference type="ARBA" id="ARBA00022630"/>
    </source>
</evidence>
<dbReference type="InterPro" id="IPR019921">
    <property type="entry name" value="Lucif-like_OxRdtase_Rv2161c"/>
</dbReference>
<dbReference type="GO" id="GO:0008726">
    <property type="term" value="F:alkanesulfonate monooxygenase activity"/>
    <property type="evidence" value="ECO:0007669"/>
    <property type="project" value="TreeGrafter"/>
</dbReference>
<sequence>MKIGVSYPTTEVAGDPKAIRKFVRAAEELGYKHMMAYDHVLKTPHEGREPKLTGPYTDKDSFHDPFVLFAFAAAISEKLEFATGVMVLPQRQTVLVAQQAADVDLLSNERLRLGMGIGWNYVEYEALGQDFKTRGKRLEEQFDLLRRLWSEPLVTFDGRFDRVDRGCINPRPRRQIPLWVGGNSEPAYERGARIGDGFIFAAPGGPAVEAWERIRFHLKELDRDESDYGRELLALFARTPQECADHLRTFRDAGGTHGCVPSMGKGLGNNIDAHIDYIAEAKRLLDAG</sequence>
<evidence type="ECO:0000313" key="6">
    <source>
        <dbReference type="EMBL" id="GGB87402.1"/>
    </source>
</evidence>
<dbReference type="PANTHER" id="PTHR42847:SF4">
    <property type="entry name" value="ALKANESULFONATE MONOOXYGENASE-RELATED"/>
    <property type="match status" value="1"/>
</dbReference>
<evidence type="ECO:0000313" key="7">
    <source>
        <dbReference type="Proteomes" id="UP000608154"/>
    </source>
</evidence>
<name>A0A916X4C3_9SPHN</name>
<dbReference type="Pfam" id="PF00296">
    <property type="entry name" value="Bac_luciferase"/>
    <property type="match status" value="1"/>
</dbReference>
<organism evidence="6 7">
    <name type="scientific">Novosphingobium endophyticum</name>
    <dbReference type="NCBI Taxonomy" id="1955250"/>
    <lineage>
        <taxon>Bacteria</taxon>
        <taxon>Pseudomonadati</taxon>
        <taxon>Pseudomonadota</taxon>
        <taxon>Alphaproteobacteria</taxon>
        <taxon>Sphingomonadales</taxon>
        <taxon>Sphingomonadaceae</taxon>
        <taxon>Novosphingobium</taxon>
    </lineage>
</organism>
<dbReference type="SUPFAM" id="SSF51679">
    <property type="entry name" value="Bacterial luciferase-like"/>
    <property type="match status" value="1"/>
</dbReference>